<accession>A0A2Z2P356</accession>
<dbReference type="PROSITE" id="PS51007">
    <property type="entry name" value="CYTC"/>
    <property type="match status" value="1"/>
</dbReference>
<proteinExistence type="predicted"/>
<feature type="transmembrane region" description="Helical" evidence="5">
    <location>
        <begin position="252"/>
        <end position="271"/>
    </location>
</feature>
<name>A0A2Z2P356_9GAMM</name>
<protein>
    <recommendedName>
        <fullName evidence="6">Cytochrome c domain-containing protein</fullName>
    </recommendedName>
</protein>
<gene>
    <name evidence="7" type="ORF">IMCC3135_20535</name>
</gene>
<dbReference type="InterPro" id="IPR009056">
    <property type="entry name" value="Cyt_c-like_dom"/>
</dbReference>
<keyword evidence="5" id="KW-0812">Transmembrane</keyword>
<evidence type="ECO:0000256" key="3">
    <source>
        <dbReference type="ARBA" id="ARBA00023004"/>
    </source>
</evidence>
<evidence type="ECO:0000256" key="5">
    <source>
        <dbReference type="SAM" id="Phobius"/>
    </source>
</evidence>
<feature type="transmembrane region" description="Helical" evidence="5">
    <location>
        <begin position="283"/>
        <end position="300"/>
    </location>
</feature>
<keyword evidence="8" id="KW-1185">Reference proteome</keyword>
<dbReference type="Proteomes" id="UP000250079">
    <property type="component" value="Chromosome"/>
</dbReference>
<feature type="transmembrane region" description="Helical" evidence="5">
    <location>
        <begin position="227"/>
        <end position="246"/>
    </location>
</feature>
<feature type="transmembrane region" description="Helical" evidence="5">
    <location>
        <begin position="12"/>
        <end position="33"/>
    </location>
</feature>
<feature type="transmembrane region" description="Helical" evidence="5">
    <location>
        <begin position="124"/>
        <end position="141"/>
    </location>
</feature>
<evidence type="ECO:0000256" key="2">
    <source>
        <dbReference type="ARBA" id="ARBA00022723"/>
    </source>
</evidence>
<dbReference type="SUPFAM" id="SSF46626">
    <property type="entry name" value="Cytochrome c"/>
    <property type="match status" value="1"/>
</dbReference>
<dbReference type="GO" id="GO:0020037">
    <property type="term" value="F:heme binding"/>
    <property type="evidence" value="ECO:0007669"/>
    <property type="project" value="InterPro"/>
</dbReference>
<dbReference type="InterPro" id="IPR010389">
    <property type="entry name" value="Urate_ox_N"/>
</dbReference>
<evidence type="ECO:0000256" key="4">
    <source>
        <dbReference type="PROSITE-ProRule" id="PRU00433"/>
    </source>
</evidence>
<dbReference type="GO" id="GO:0046872">
    <property type="term" value="F:metal ion binding"/>
    <property type="evidence" value="ECO:0007669"/>
    <property type="project" value="UniProtKB-KW"/>
</dbReference>
<feature type="transmembrane region" description="Helical" evidence="5">
    <location>
        <begin position="179"/>
        <end position="198"/>
    </location>
</feature>
<evidence type="ECO:0000256" key="1">
    <source>
        <dbReference type="ARBA" id="ARBA00022617"/>
    </source>
</evidence>
<dbReference type="GO" id="GO:0009055">
    <property type="term" value="F:electron transfer activity"/>
    <property type="evidence" value="ECO:0007669"/>
    <property type="project" value="InterPro"/>
</dbReference>
<dbReference type="RefSeq" id="WP_088919247.1">
    <property type="nucleotide sequence ID" value="NZ_CP018632.1"/>
</dbReference>
<feature type="transmembrane region" description="Helical" evidence="5">
    <location>
        <begin position="153"/>
        <end position="173"/>
    </location>
</feature>
<dbReference type="OrthoDB" id="9787495at2"/>
<evidence type="ECO:0000313" key="8">
    <source>
        <dbReference type="Proteomes" id="UP000250079"/>
    </source>
</evidence>
<sequence>MEGYILEWLNLLGRWVHLVTGIAWIGASFYFVWLDNSLREPKMAEDIEQGVGGEIWSVHGGGFYHAQKYKIAPPELPQTLHWFKWEAYTTWITGMFLLCLMYWYQAEIYLIDPRIMDLSKPVAVILGMLTIAVGWIVYDQLCKSAIGKNETKLSIAMLIFVSIAAFVLCQIFSGRGAYLHYGAMLGTIMVANVFFVIMPGQRDLVAAKKEGRAPDPSHGIRAKQRSVHNTFFTLPVLFVMISNHYAMTWGHAYNWLILIVLSIAGALIRVYFVQRHNDKATPVPLVIAAVLIMGVAAAIVPKPSVPSAENASASPAQLFANVEAVMQERCAVCHANSPSQPGFSAPPKGIVLETTDDIVRQALAVHQQTVVTKAMPIGNLTQMTDEERALIDQWYQAGAKAE</sequence>
<dbReference type="EMBL" id="CP018632">
    <property type="protein sequence ID" value="ASJ74184.1"/>
    <property type="molecule type" value="Genomic_DNA"/>
</dbReference>
<keyword evidence="3 4" id="KW-0408">Iron</keyword>
<keyword evidence="5" id="KW-1133">Transmembrane helix</keyword>
<feature type="domain" description="Cytochrome c" evidence="6">
    <location>
        <begin position="310"/>
        <end position="399"/>
    </location>
</feature>
<dbReference type="Pfam" id="PF06181">
    <property type="entry name" value="Urate_ox_N"/>
    <property type="match status" value="1"/>
</dbReference>
<dbReference type="KEGG" id="gai:IMCC3135_20535"/>
<dbReference type="AlphaFoldDB" id="A0A2Z2P356"/>
<evidence type="ECO:0000313" key="7">
    <source>
        <dbReference type="EMBL" id="ASJ74184.1"/>
    </source>
</evidence>
<keyword evidence="5" id="KW-0472">Membrane</keyword>
<evidence type="ECO:0000259" key="6">
    <source>
        <dbReference type="PROSITE" id="PS51007"/>
    </source>
</evidence>
<keyword evidence="1 4" id="KW-0349">Heme</keyword>
<feature type="transmembrane region" description="Helical" evidence="5">
    <location>
        <begin position="85"/>
        <end position="104"/>
    </location>
</feature>
<keyword evidence="2 4" id="KW-0479">Metal-binding</keyword>
<reference evidence="7 8" key="1">
    <citation type="submission" date="2016-12" db="EMBL/GenBank/DDBJ databases">
        <authorList>
            <person name="Song W.-J."/>
            <person name="Kurnit D.M."/>
        </authorList>
    </citation>
    <scope>NUCLEOTIDE SEQUENCE [LARGE SCALE GENOMIC DNA]</scope>
    <source>
        <strain evidence="7 8">IMCC3135</strain>
    </source>
</reference>
<dbReference type="InterPro" id="IPR036909">
    <property type="entry name" value="Cyt_c-like_dom_sf"/>
</dbReference>
<organism evidence="7 8">
    <name type="scientific">Granulosicoccus antarcticus IMCC3135</name>
    <dbReference type="NCBI Taxonomy" id="1192854"/>
    <lineage>
        <taxon>Bacteria</taxon>
        <taxon>Pseudomonadati</taxon>
        <taxon>Pseudomonadota</taxon>
        <taxon>Gammaproteobacteria</taxon>
        <taxon>Chromatiales</taxon>
        <taxon>Granulosicoccaceae</taxon>
        <taxon>Granulosicoccus</taxon>
    </lineage>
</organism>